<keyword evidence="2" id="KW-1185">Reference proteome</keyword>
<evidence type="ECO:0000313" key="2">
    <source>
        <dbReference type="Proteomes" id="UP001329825"/>
    </source>
</evidence>
<dbReference type="SUPFAM" id="SSF53335">
    <property type="entry name" value="S-adenosyl-L-methionine-dependent methyltransferases"/>
    <property type="match status" value="1"/>
</dbReference>
<organism evidence="1 2">
    <name type="scientific">Kwoniella shivajii</name>
    <dbReference type="NCBI Taxonomy" id="564305"/>
    <lineage>
        <taxon>Eukaryota</taxon>
        <taxon>Fungi</taxon>
        <taxon>Dikarya</taxon>
        <taxon>Basidiomycota</taxon>
        <taxon>Agaricomycotina</taxon>
        <taxon>Tremellomycetes</taxon>
        <taxon>Tremellales</taxon>
        <taxon>Cryptococcaceae</taxon>
        <taxon>Kwoniella</taxon>
    </lineage>
</organism>
<dbReference type="Proteomes" id="UP001329825">
    <property type="component" value="Chromosome 8"/>
</dbReference>
<dbReference type="Pfam" id="PF13489">
    <property type="entry name" value="Methyltransf_23"/>
    <property type="match status" value="1"/>
</dbReference>
<gene>
    <name evidence="1" type="ORF">IL334_005803</name>
</gene>
<dbReference type="InterPro" id="IPR029063">
    <property type="entry name" value="SAM-dependent_MTases_sf"/>
</dbReference>
<protein>
    <recommendedName>
        <fullName evidence="3">Methyltransferase domain-containing protein</fullName>
    </recommendedName>
</protein>
<dbReference type="PANTHER" id="PTHR43591:SF105">
    <property type="entry name" value="METHYLTRANSFERASE DOMAIN-CONTAINING PROTEIN-RELATED"/>
    <property type="match status" value="1"/>
</dbReference>
<evidence type="ECO:0008006" key="3">
    <source>
        <dbReference type="Google" id="ProtNLM"/>
    </source>
</evidence>
<evidence type="ECO:0000313" key="1">
    <source>
        <dbReference type="EMBL" id="WRT68823.1"/>
    </source>
</evidence>
<dbReference type="CDD" id="cd02440">
    <property type="entry name" value="AdoMet_MTases"/>
    <property type="match status" value="1"/>
</dbReference>
<dbReference type="Gene3D" id="3.40.50.150">
    <property type="entry name" value="Vaccinia Virus protein VP39"/>
    <property type="match status" value="1"/>
</dbReference>
<dbReference type="GeneID" id="87957933"/>
<proteinExistence type="predicted"/>
<sequence>MSDIERRKSHTIQEDYPLPVDLDEINRLNAQHKAVTLLFDGLLPPAALAKFELNGGIGKVLDIGCGTGQWLIDLTNQFPNIQATGVDLSPIYPSVYPSQITFIIRSILQPFPNDWMGTFDLVHARFLITGIRDFCSLLTRLGSLLRPGGVLVIVEPEMESRCLDGKIEDKCPSMARFGDISREAMEKFGIDMEAAVQIPIYLSQDGQFEKVNKEMRELPMSDWPEDARLNQIGKAQLPNALAMPDTIRKLVIASGIISEADFEELKRGYQGELRLGIGKLVLPIWSIWATKV</sequence>
<dbReference type="EMBL" id="CP141888">
    <property type="protein sequence ID" value="WRT68823.1"/>
    <property type="molecule type" value="Genomic_DNA"/>
</dbReference>
<name>A0ABZ1D4H1_9TREE</name>
<dbReference type="RefSeq" id="XP_062793562.1">
    <property type="nucleotide sequence ID" value="XM_062937511.1"/>
</dbReference>
<reference evidence="1 2" key="1">
    <citation type="submission" date="2024-01" db="EMBL/GenBank/DDBJ databases">
        <title>Comparative genomics of Cryptococcus and Kwoniella reveals pathogenesis evolution and contrasting modes of karyotype evolution via chromosome fusion or intercentromeric recombination.</title>
        <authorList>
            <person name="Coelho M.A."/>
            <person name="David-Palma M."/>
            <person name="Shea T."/>
            <person name="Bowers K."/>
            <person name="McGinley-Smith S."/>
            <person name="Mohammad A.W."/>
            <person name="Gnirke A."/>
            <person name="Yurkov A.M."/>
            <person name="Nowrousian M."/>
            <person name="Sun S."/>
            <person name="Cuomo C.A."/>
            <person name="Heitman J."/>
        </authorList>
    </citation>
    <scope>NUCLEOTIDE SEQUENCE [LARGE SCALE GENOMIC DNA]</scope>
    <source>
        <strain evidence="1">CBS 11374</strain>
    </source>
</reference>
<accession>A0ABZ1D4H1</accession>
<dbReference type="PANTHER" id="PTHR43591">
    <property type="entry name" value="METHYLTRANSFERASE"/>
    <property type="match status" value="1"/>
</dbReference>